<dbReference type="EMBL" id="JABWDC010000086">
    <property type="protein sequence ID" value="NUN87799.1"/>
    <property type="molecule type" value="Genomic_DNA"/>
</dbReference>
<dbReference type="RefSeq" id="WP_175306186.1">
    <property type="nucleotide sequence ID" value="NZ_JABWDC010000086.1"/>
</dbReference>
<protein>
    <submittedName>
        <fullName evidence="1">Uncharacterized protein</fullName>
    </submittedName>
</protein>
<reference evidence="1 2" key="2">
    <citation type="submission" date="2020-07" db="EMBL/GenBank/DDBJ databases">
        <title>Bacterial metabolism rescues the inhibition of intestinal drug absorption by food and drug additives.</title>
        <authorList>
            <person name="Zou L."/>
            <person name="Spanogiannopoulos P."/>
            <person name="Chien H.-C."/>
            <person name="Pieper L.M."/>
            <person name="Cai W."/>
            <person name="Khuri N."/>
            <person name="Pottel J."/>
            <person name="Vora B."/>
            <person name="Ni Z."/>
            <person name="Tsakalozou E."/>
            <person name="Zhang W."/>
            <person name="Shoichet B.K."/>
            <person name="Giacomini K.M."/>
            <person name="Turnbaugh P.J."/>
        </authorList>
    </citation>
    <scope>NUCLEOTIDE SEQUENCE [LARGE SCALE GENOMIC DNA]</scope>
    <source>
        <strain evidence="1 2">F22</strain>
    </source>
</reference>
<organism evidence="1 2">
    <name type="scientific">Coprococcus comes</name>
    <dbReference type="NCBI Taxonomy" id="410072"/>
    <lineage>
        <taxon>Bacteria</taxon>
        <taxon>Bacillati</taxon>
        <taxon>Bacillota</taxon>
        <taxon>Clostridia</taxon>
        <taxon>Lachnospirales</taxon>
        <taxon>Lachnospiraceae</taxon>
        <taxon>Coprococcus</taxon>
    </lineage>
</organism>
<evidence type="ECO:0000313" key="1">
    <source>
        <dbReference type="EMBL" id="NUN87799.1"/>
    </source>
</evidence>
<comment type="caution">
    <text evidence="1">The sequence shown here is derived from an EMBL/GenBank/DDBJ whole genome shotgun (WGS) entry which is preliminary data.</text>
</comment>
<evidence type="ECO:0000313" key="2">
    <source>
        <dbReference type="Proteomes" id="UP000554488"/>
    </source>
</evidence>
<accession>A0A849Y577</accession>
<dbReference type="AlphaFoldDB" id="A0A849Y577"/>
<proteinExistence type="predicted"/>
<gene>
    <name evidence="1" type="ORF">HUU93_14590</name>
</gene>
<sequence length="102" mass="12165">MSLMNYGYKKEEIQIRKMTMAELRLGIVQELLKKNYRYVNIRLVNTTCGDVDSYRSTEDFLMAGYNEGYEIELIQVKEVLYYEESEKCSKIRIVILIRECDE</sequence>
<name>A0A849Y577_9FIRM</name>
<dbReference type="Proteomes" id="UP000554488">
    <property type="component" value="Unassembled WGS sequence"/>
</dbReference>
<reference evidence="1 2" key="1">
    <citation type="submission" date="2020-04" db="EMBL/GenBank/DDBJ databases">
        <authorList>
            <person name="Pieper L."/>
        </authorList>
    </citation>
    <scope>NUCLEOTIDE SEQUENCE [LARGE SCALE GENOMIC DNA]</scope>
    <source>
        <strain evidence="1 2">F22</strain>
    </source>
</reference>